<dbReference type="PANTHER" id="PTHR30273:SF2">
    <property type="entry name" value="PROTEIN FECR"/>
    <property type="match status" value="1"/>
</dbReference>
<dbReference type="InterPro" id="IPR006860">
    <property type="entry name" value="FecR"/>
</dbReference>
<reference evidence="3 4" key="1">
    <citation type="submission" date="2021-03" db="EMBL/GenBank/DDBJ databases">
        <title>novel species isolated from a fishpond in China.</title>
        <authorList>
            <person name="Lu H."/>
            <person name="Cai Z."/>
        </authorList>
    </citation>
    <scope>NUCLEOTIDE SEQUENCE [LARGE SCALE GENOMIC DNA]</scope>
    <source>
        <strain evidence="3 4">Y57</strain>
    </source>
</reference>
<feature type="domain" description="FecR protein" evidence="2">
    <location>
        <begin position="89"/>
        <end position="176"/>
    </location>
</feature>
<dbReference type="Gene3D" id="2.60.120.1440">
    <property type="match status" value="1"/>
</dbReference>
<evidence type="ECO:0000259" key="2">
    <source>
        <dbReference type="Pfam" id="PF04773"/>
    </source>
</evidence>
<feature type="transmembrane region" description="Helical" evidence="1">
    <location>
        <begin position="49"/>
        <end position="68"/>
    </location>
</feature>
<keyword evidence="4" id="KW-1185">Reference proteome</keyword>
<gene>
    <name evidence="3" type="ORF">J0A65_17920</name>
</gene>
<proteinExistence type="predicted"/>
<accession>A0ABS3CXA9</accession>
<dbReference type="PIRSF" id="PIRSF018266">
    <property type="entry name" value="FecR"/>
    <property type="match status" value="1"/>
</dbReference>
<dbReference type="Gene3D" id="3.55.50.30">
    <property type="match status" value="1"/>
</dbReference>
<comment type="caution">
    <text evidence="3">The sequence shown here is derived from an EMBL/GenBank/DDBJ whole genome shotgun (WGS) entry which is preliminary data.</text>
</comment>
<evidence type="ECO:0000256" key="1">
    <source>
        <dbReference type="SAM" id="Phobius"/>
    </source>
</evidence>
<sequence length="296" mass="32709">MSDKPRHTPHSQKLEQAIWQDDALTEALQQWQTQQPAEAPLKKRFMPPALYALAATILICVLSVYLLMPAAENIPLAHTNSQAKPIQFQSQQARDIVLSDQTQVAMNRDSHLTFVEHADSREVILSKGEAYFDVARNESKPFSVKVGDTQVTVLGTRFNINRLANQVEVQVFHGKVAVTQLSSQQSVQLSVGQQLSIDAMGMHSGQISGNTPAWQSGWLNIDNQALSRVVLQLSRYSDKPVLVSDELSNLTVSGRFRTGDIPGALDLISKLYGLKTDNFSDSYLLSKAPVIKTSPE</sequence>
<organism evidence="3 4">
    <name type="scientific">Bowmanella yangjiangensis</name>
    <dbReference type="NCBI Taxonomy" id="2811230"/>
    <lineage>
        <taxon>Bacteria</taxon>
        <taxon>Pseudomonadati</taxon>
        <taxon>Pseudomonadota</taxon>
        <taxon>Gammaproteobacteria</taxon>
        <taxon>Alteromonadales</taxon>
        <taxon>Alteromonadaceae</taxon>
        <taxon>Bowmanella</taxon>
    </lineage>
</organism>
<dbReference type="Pfam" id="PF04773">
    <property type="entry name" value="FecR"/>
    <property type="match status" value="1"/>
</dbReference>
<evidence type="ECO:0000313" key="4">
    <source>
        <dbReference type="Proteomes" id="UP000663992"/>
    </source>
</evidence>
<dbReference type="InterPro" id="IPR012373">
    <property type="entry name" value="Ferrdict_sens_TM"/>
</dbReference>
<evidence type="ECO:0000313" key="3">
    <source>
        <dbReference type="EMBL" id="MBN7821751.1"/>
    </source>
</evidence>
<dbReference type="Proteomes" id="UP000663992">
    <property type="component" value="Unassembled WGS sequence"/>
</dbReference>
<dbReference type="PANTHER" id="PTHR30273">
    <property type="entry name" value="PERIPLASMIC SIGNAL SENSOR AND SIGMA FACTOR ACTIVATOR FECR-RELATED"/>
    <property type="match status" value="1"/>
</dbReference>
<dbReference type="RefSeq" id="WP_206595720.1">
    <property type="nucleotide sequence ID" value="NZ_JAFKCS010000022.1"/>
</dbReference>
<keyword evidence="1" id="KW-1133">Transmembrane helix</keyword>
<keyword evidence="1" id="KW-0472">Membrane</keyword>
<protein>
    <submittedName>
        <fullName evidence="3">FecR domain-containing protein</fullName>
    </submittedName>
</protein>
<dbReference type="EMBL" id="JAFKCS010000022">
    <property type="protein sequence ID" value="MBN7821751.1"/>
    <property type="molecule type" value="Genomic_DNA"/>
</dbReference>
<name>A0ABS3CXA9_9ALTE</name>
<keyword evidence="1" id="KW-0812">Transmembrane</keyword>